<dbReference type="Gene3D" id="3.30.530.20">
    <property type="match status" value="1"/>
</dbReference>
<protein>
    <recommendedName>
        <fullName evidence="3">Bet v I/Major latex protein domain-containing protein</fullName>
    </recommendedName>
</protein>
<dbReference type="GO" id="GO:0009738">
    <property type="term" value="P:abscisic acid-activated signaling pathway"/>
    <property type="evidence" value="ECO:0007669"/>
    <property type="project" value="TreeGrafter"/>
</dbReference>
<dbReference type="STRING" id="3469.A0A4Y7ITN2"/>
<name>A0A4Y7ITN2_PAPSO</name>
<dbReference type="AlphaFoldDB" id="A0A4Y7ITN2"/>
<dbReference type="SUPFAM" id="SSF55961">
    <property type="entry name" value="Bet v1-like"/>
    <property type="match status" value="1"/>
</dbReference>
<dbReference type="InterPro" id="IPR023393">
    <property type="entry name" value="START-like_dom_sf"/>
</dbReference>
<organism evidence="1 2">
    <name type="scientific">Papaver somniferum</name>
    <name type="common">Opium poppy</name>
    <dbReference type="NCBI Taxonomy" id="3469"/>
    <lineage>
        <taxon>Eukaryota</taxon>
        <taxon>Viridiplantae</taxon>
        <taxon>Streptophyta</taxon>
        <taxon>Embryophyta</taxon>
        <taxon>Tracheophyta</taxon>
        <taxon>Spermatophyta</taxon>
        <taxon>Magnoliopsida</taxon>
        <taxon>Ranunculales</taxon>
        <taxon>Papaveraceae</taxon>
        <taxon>Papaveroideae</taxon>
        <taxon>Papaver</taxon>
    </lineage>
</organism>
<dbReference type="Gramene" id="RZC50795">
    <property type="protein sequence ID" value="RZC50795"/>
    <property type="gene ID" value="C5167_019213"/>
</dbReference>
<evidence type="ECO:0000313" key="2">
    <source>
        <dbReference type="Proteomes" id="UP000316621"/>
    </source>
</evidence>
<reference evidence="1 2" key="1">
    <citation type="journal article" date="2018" name="Science">
        <title>The opium poppy genome and morphinan production.</title>
        <authorList>
            <person name="Guo L."/>
            <person name="Winzer T."/>
            <person name="Yang X."/>
            <person name="Li Y."/>
            <person name="Ning Z."/>
            <person name="He Z."/>
            <person name="Teodor R."/>
            <person name="Lu Y."/>
            <person name="Bowser T.A."/>
            <person name="Graham I.A."/>
            <person name="Ye K."/>
        </authorList>
    </citation>
    <scope>NUCLEOTIDE SEQUENCE [LARGE SCALE GENOMIC DNA]</scope>
    <source>
        <strain evidence="2">cv. HN1</strain>
        <tissue evidence="1">Leaves</tissue>
    </source>
</reference>
<sequence>MAQTCVEVDIGILWEALAKDLWLILPKVIPNLVKEVQLLEGNGGLGTLMLIHFGSEVTNAAFQKEKIVELDENEYRFGLEVIQGGHLNHGFTYYATTFKLSKEIGVKKQTLVDITITYDTYQH</sequence>
<dbReference type="PANTHER" id="PTHR31213">
    <property type="entry name" value="OS08G0374000 PROTEIN-RELATED"/>
    <property type="match status" value="1"/>
</dbReference>
<dbReference type="GO" id="GO:0004864">
    <property type="term" value="F:protein phosphatase inhibitor activity"/>
    <property type="evidence" value="ECO:0007669"/>
    <property type="project" value="TreeGrafter"/>
</dbReference>
<dbReference type="Proteomes" id="UP000316621">
    <property type="component" value="Chromosome 2"/>
</dbReference>
<dbReference type="PANTHER" id="PTHR31213:SF64">
    <property type="entry name" value="PHYTOHORMONE-BINDING PROTEIN"/>
    <property type="match status" value="1"/>
</dbReference>
<accession>A0A4Y7ITN2</accession>
<dbReference type="GO" id="GO:0038023">
    <property type="term" value="F:signaling receptor activity"/>
    <property type="evidence" value="ECO:0007669"/>
    <property type="project" value="TreeGrafter"/>
</dbReference>
<dbReference type="GO" id="GO:0010427">
    <property type="term" value="F:abscisic acid binding"/>
    <property type="evidence" value="ECO:0007669"/>
    <property type="project" value="TreeGrafter"/>
</dbReference>
<proteinExistence type="predicted"/>
<dbReference type="EMBL" id="CM010716">
    <property type="protein sequence ID" value="RZC50795.1"/>
    <property type="molecule type" value="Genomic_DNA"/>
</dbReference>
<dbReference type="GO" id="GO:0005737">
    <property type="term" value="C:cytoplasm"/>
    <property type="evidence" value="ECO:0007669"/>
    <property type="project" value="TreeGrafter"/>
</dbReference>
<dbReference type="GO" id="GO:0005634">
    <property type="term" value="C:nucleus"/>
    <property type="evidence" value="ECO:0007669"/>
    <property type="project" value="TreeGrafter"/>
</dbReference>
<dbReference type="OMA" id="YQRERIT"/>
<evidence type="ECO:0008006" key="3">
    <source>
        <dbReference type="Google" id="ProtNLM"/>
    </source>
</evidence>
<dbReference type="InterPro" id="IPR050279">
    <property type="entry name" value="Plant_def-hormone_signal"/>
</dbReference>
<evidence type="ECO:0000313" key="1">
    <source>
        <dbReference type="EMBL" id="RZC50795.1"/>
    </source>
</evidence>
<gene>
    <name evidence="1" type="ORF">C5167_019213</name>
</gene>
<keyword evidence="2" id="KW-1185">Reference proteome</keyword>